<feature type="compositionally biased region" description="Polar residues" evidence="1">
    <location>
        <begin position="18"/>
        <end position="33"/>
    </location>
</feature>
<feature type="compositionally biased region" description="Low complexity" evidence="1">
    <location>
        <begin position="99"/>
        <end position="114"/>
    </location>
</feature>
<sequence>GTQLQAETNDNGHENHQAIDNTGNEDNNEQVNDNRIGGQQQNNSGSNNDIQHQQDSVNNKPGEIGPPHKTHSEQELRNPNTSQPKGQRPLITTPPELGQVKGKVVVPKQKTQQVNEHDTRSRTGQSKSVPNKSLGSPEARANFDTSNHFTLQQEQRKKADVAPVTEDKSVKRSKGNKTSAGSKKKKHGFNSENQIEIEPDSETDQSDQLDRRRKKSGKKGGQRS</sequence>
<feature type="compositionally biased region" description="Polar residues" evidence="1">
    <location>
        <begin position="143"/>
        <end position="153"/>
    </location>
</feature>
<reference evidence="2 3" key="1">
    <citation type="submission" date="2019-03" db="EMBL/GenBank/DDBJ databases">
        <title>Single cell metagenomics reveals metabolic interactions within the superorganism composed of flagellate Streblomastix strix and complex community of Bacteroidetes bacteria on its surface.</title>
        <authorList>
            <person name="Treitli S.C."/>
            <person name="Kolisko M."/>
            <person name="Husnik F."/>
            <person name="Keeling P."/>
            <person name="Hampl V."/>
        </authorList>
    </citation>
    <scope>NUCLEOTIDE SEQUENCE [LARGE SCALE GENOMIC DNA]</scope>
    <source>
        <strain evidence="2">ST1C</strain>
    </source>
</reference>
<protein>
    <submittedName>
        <fullName evidence="2">Uncharacterized protein</fullName>
    </submittedName>
</protein>
<dbReference type="EMBL" id="SNRW01012182">
    <property type="protein sequence ID" value="KAA6374161.1"/>
    <property type="molecule type" value="Genomic_DNA"/>
</dbReference>
<evidence type="ECO:0000313" key="2">
    <source>
        <dbReference type="EMBL" id="KAA6374161.1"/>
    </source>
</evidence>
<accession>A0A5J4UWB1</accession>
<feature type="compositionally biased region" description="Basic and acidic residues" evidence="1">
    <location>
        <begin position="154"/>
        <end position="170"/>
    </location>
</feature>
<feature type="region of interest" description="Disordered" evidence="1">
    <location>
        <begin position="1"/>
        <end position="224"/>
    </location>
</feature>
<organism evidence="2 3">
    <name type="scientific">Streblomastix strix</name>
    <dbReference type="NCBI Taxonomy" id="222440"/>
    <lineage>
        <taxon>Eukaryota</taxon>
        <taxon>Metamonada</taxon>
        <taxon>Preaxostyla</taxon>
        <taxon>Oxymonadida</taxon>
        <taxon>Streblomastigidae</taxon>
        <taxon>Streblomastix</taxon>
    </lineage>
</organism>
<feature type="compositionally biased region" description="Polar residues" evidence="1">
    <location>
        <begin position="122"/>
        <end position="134"/>
    </location>
</feature>
<gene>
    <name evidence="2" type="ORF">EZS28_030308</name>
</gene>
<feature type="compositionally biased region" description="Acidic residues" evidence="1">
    <location>
        <begin position="195"/>
        <end position="207"/>
    </location>
</feature>
<dbReference type="AlphaFoldDB" id="A0A5J4UWB1"/>
<proteinExistence type="predicted"/>
<evidence type="ECO:0000313" key="3">
    <source>
        <dbReference type="Proteomes" id="UP000324800"/>
    </source>
</evidence>
<evidence type="ECO:0000256" key="1">
    <source>
        <dbReference type="SAM" id="MobiDB-lite"/>
    </source>
</evidence>
<feature type="compositionally biased region" description="Low complexity" evidence="1">
    <location>
        <begin position="37"/>
        <end position="48"/>
    </location>
</feature>
<dbReference type="Proteomes" id="UP000324800">
    <property type="component" value="Unassembled WGS sequence"/>
</dbReference>
<feature type="compositionally biased region" description="Basic residues" evidence="1">
    <location>
        <begin position="211"/>
        <end position="224"/>
    </location>
</feature>
<comment type="caution">
    <text evidence="2">The sequence shown here is derived from an EMBL/GenBank/DDBJ whole genome shotgun (WGS) entry which is preliminary data.</text>
</comment>
<feature type="non-terminal residue" evidence="2">
    <location>
        <position position="1"/>
    </location>
</feature>
<feature type="compositionally biased region" description="Polar residues" evidence="1">
    <location>
        <begin position="49"/>
        <end position="59"/>
    </location>
</feature>
<name>A0A5J4UWB1_9EUKA</name>